<protein>
    <submittedName>
        <fullName evidence="5">ABC transporter</fullName>
    </submittedName>
</protein>
<dbReference type="EMBL" id="AP023368">
    <property type="protein sequence ID" value="BCJ97618.1"/>
    <property type="molecule type" value="Genomic_DNA"/>
</dbReference>
<dbReference type="RefSeq" id="WP_207726488.1">
    <property type="nucleotide sequence ID" value="NZ_AP023368.1"/>
</dbReference>
<evidence type="ECO:0000313" key="5">
    <source>
        <dbReference type="EMBL" id="BCJ97618.1"/>
    </source>
</evidence>
<reference evidence="5 6" key="2">
    <citation type="submission" date="2020-08" db="EMBL/GenBank/DDBJ databases">
        <authorList>
            <person name="Ueki A."/>
            <person name="Tonouchi A."/>
        </authorList>
    </citation>
    <scope>NUCLEOTIDE SEQUENCE [LARGE SCALE GENOMIC DNA]</scope>
    <source>
        <strain evidence="5 6">CTTW</strain>
    </source>
</reference>
<dbReference type="AlphaFoldDB" id="A0A7I8DGI0"/>
<reference evidence="5 6" key="1">
    <citation type="submission" date="2020-08" db="EMBL/GenBank/DDBJ databases">
        <title>Draft genome sequencing of an Anaerocolumna strain isolated from anoxic soil subjected to BSD treatment.</title>
        <authorList>
            <person name="Uek A."/>
            <person name="Tonouchi A."/>
        </authorList>
    </citation>
    <scope>NUCLEOTIDE SEQUENCE [LARGE SCALE GENOMIC DNA]</scope>
    <source>
        <strain evidence="5 6">CTTW</strain>
    </source>
</reference>
<dbReference type="Gene3D" id="3.40.50.300">
    <property type="entry name" value="P-loop containing nucleotide triphosphate hydrolases"/>
    <property type="match status" value="1"/>
</dbReference>
<name>A0A7I8DGI0_9FIRM</name>
<evidence type="ECO:0000256" key="2">
    <source>
        <dbReference type="ARBA" id="ARBA00022741"/>
    </source>
</evidence>
<evidence type="ECO:0000313" key="6">
    <source>
        <dbReference type="Proteomes" id="UP000515703"/>
    </source>
</evidence>
<keyword evidence="3" id="KW-0067">ATP-binding</keyword>
<proteinExistence type="predicted"/>
<dbReference type="GO" id="GO:0005524">
    <property type="term" value="F:ATP binding"/>
    <property type="evidence" value="ECO:0007669"/>
    <property type="project" value="UniProtKB-KW"/>
</dbReference>
<dbReference type="GO" id="GO:0016887">
    <property type="term" value="F:ATP hydrolysis activity"/>
    <property type="evidence" value="ECO:0007669"/>
    <property type="project" value="InterPro"/>
</dbReference>
<dbReference type="SMART" id="SM00382">
    <property type="entry name" value="AAA"/>
    <property type="match status" value="1"/>
</dbReference>
<keyword evidence="6" id="KW-1185">Reference proteome</keyword>
<sequence length="351" mass="40111">MSICCRIKKKMGKFNLNIDFQAENETVALMGASGCGKSMTLRCIAGIEKPDSGRIILNGQTVYDSERGIDLAPQKRRAGYLFQDFALIPNMTVKKNIMVVMPKEKKEMVDGVIERFHLAGLEHLYPAQLSGGQKQRCALARIIVSEPQIIMLDEPFSALDSYLRWQLEREIMSVIREFGKTVLFVSHDRDEVYRISDKVVVIEHGSNEPVCTKQMLYQNPQTYVDALLTGCKNIFPIIHEKSAVFVPDLGLKFKFREKFEDSCFLGIRANQILPEFMVEDKNSAVFARYTVEQITEAVFSMILMVSLEDGHGLVRWEMPKEIYRKLSLYPPVLAIPKREILYLKSDRKILA</sequence>
<dbReference type="Pfam" id="PF00005">
    <property type="entry name" value="ABC_tran"/>
    <property type="match status" value="1"/>
</dbReference>
<dbReference type="KEGG" id="acht:bsdcttw_06590"/>
<dbReference type="InterPro" id="IPR003593">
    <property type="entry name" value="AAA+_ATPase"/>
</dbReference>
<keyword evidence="1" id="KW-0813">Transport</keyword>
<dbReference type="InterPro" id="IPR027417">
    <property type="entry name" value="P-loop_NTPase"/>
</dbReference>
<accession>A0A7I8DGI0</accession>
<dbReference type="InterPro" id="IPR003439">
    <property type="entry name" value="ABC_transporter-like_ATP-bd"/>
</dbReference>
<dbReference type="PANTHER" id="PTHR42781:SF4">
    <property type="entry name" value="SPERMIDINE_PUTRESCINE IMPORT ATP-BINDING PROTEIN POTA"/>
    <property type="match status" value="1"/>
</dbReference>
<dbReference type="InterPro" id="IPR050093">
    <property type="entry name" value="ABC_SmlMolc_Importer"/>
</dbReference>
<evidence type="ECO:0000256" key="1">
    <source>
        <dbReference type="ARBA" id="ARBA00022448"/>
    </source>
</evidence>
<organism evidence="5 6">
    <name type="scientific">Anaerocolumna chitinilytica</name>
    <dbReference type="NCBI Taxonomy" id="1727145"/>
    <lineage>
        <taxon>Bacteria</taxon>
        <taxon>Bacillati</taxon>
        <taxon>Bacillota</taxon>
        <taxon>Clostridia</taxon>
        <taxon>Lachnospirales</taxon>
        <taxon>Lachnospiraceae</taxon>
        <taxon>Anaerocolumna</taxon>
    </lineage>
</organism>
<dbReference type="Proteomes" id="UP000515703">
    <property type="component" value="Chromosome"/>
</dbReference>
<keyword evidence="2" id="KW-0547">Nucleotide-binding</keyword>
<gene>
    <name evidence="5" type="primary">modC</name>
    <name evidence="5" type="ORF">bsdcttw_06590</name>
</gene>
<feature type="domain" description="ABC transporter" evidence="4">
    <location>
        <begin position="1"/>
        <end position="229"/>
    </location>
</feature>
<evidence type="ECO:0000259" key="4">
    <source>
        <dbReference type="PROSITE" id="PS50893"/>
    </source>
</evidence>
<dbReference type="PROSITE" id="PS50893">
    <property type="entry name" value="ABC_TRANSPORTER_2"/>
    <property type="match status" value="1"/>
</dbReference>
<evidence type="ECO:0000256" key="3">
    <source>
        <dbReference type="ARBA" id="ARBA00022840"/>
    </source>
</evidence>
<dbReference type="PANTHER" id="PTHR42781">
    <property type="entry name" value="SPERMIDINE/PUTRESCINE IMPORT ATP-BINDING PROTEIN POTA"/>
    <property type="match status" value="1"/>
</dbReference>
<dbReference type="SUPFAM" id="SSF52540">
    <property type="entry name" value="P-loop containing nucleoside triphosphate hydrolases"/>
    <property type="match status" value="1"/>
</dbReference>